<protein>
    <submittedName>
        <fullName evidence="1">Uncharacterized protein</fullName>
    </submittedName>
</protein>
<reference evidence="2" key="1">
    <citation type="journal article" date="2023" name="Front. Plant Sci.">
        <title>Chromosomal-level genome assembly of Melastoma candidum provides insights into trichome evolution.</title>
        <authorList>
            <person name="Zhong Y."/>
            <person name="Wu W."/>
            <person name="Sun C."/>
            <person name="Zou P."/>
            <person name="Liu Y."/>
            <person name="Dai S."/>
            <person name="Zhou R."/>
        </authorList>
    </citation>
    <scope>NUCLEOTIDE SEQUENCE [LARGE SCALE GENOMIC DNA]</scope>
</reference>
<sequence length="351" mass="37098">MGCCISKTTSPKHHRPSPPRPSPLYYAGPSPPQPFSRPIPSPPPLPFEEESVKEVLISEISPLPPHSPPTPTVPVPDSLPSLPAGPQPSSPPQLRLPQTPRKRDDAETDILISKLEQAADVVSEYSDLYTMSGSLSVSTTATTITERKDSEVTSKASRPPVTRSSPGKPPRKRAPLVVGGEERGARGVSPPARRVQQASPERGRRGVVVGQGRDPGGGVRRNAGPGRRESVEISSRRSSSPAQGRAGEGFRGGGVGKSPCRRMTGSSGNRSSGSGMSNGSNPVSLKDPAEGEEEEDELSSPSGAREVDEGDVVVSGEEDVHDDKVRAGNDNTNGRESLENPHVSLECFIFL</sequence>
<comment type="caution">
    <text evidence="1">The sequence shown here is derived from an EMBL/GenBank/DDBJ whole genome shotgun (WGS) entry which is preliminary data.</text>
</comment>
<evidence type="ECO:0000313" key="2">
    <source>
        <dbReference type="Proteomes" id="UP001057402"/>
    </source>
</evidence>
<gene>
    <name evidence="1" type="ORF">MLD38_025841</name>
</gene>
<name>A0ACB9NXK6_9MYRT</name>
<accession>A0ACB9NXK6</accession>
<evidence type="ECO:0000313" key="1">
    <source>
        <dbReference type="EMBL" id="KAI4341070.1"/>
    </source>
</evidence>
<proteinExistence type="predicted"/>
<dbReference type="EMBL" id="CM042886">
    <property type="protein sequence ID" value="KAI4341070.1"/>
    <property type="molecule type" value="Genomic_DNA"/>
</dbReference>
<organism evidence="1 2">
    <name type="scientific">Melastoma candidum</name>
    <dbReference type="NCBI Taxonomy" id="119954"/>
    <lineage>
        <taxon>Eukaryota</taxon>
        <taxon>Viridiplantae</taxon>
        <taxon>Streptophyta</taxon>
        <taxon>Embryophyta</taxon>
        <taxon>Tracheophyta</taxon>
        <taxon>Spermatophyta</taxon>
        <taxon>Magnoliopsida</taxon>
        <taxon>eudicotyledons</taxon>
        <taxon>Gunneridae</taxon>
        <taxon>Pentapetalae</taxon>
        <taxon>rosids</taxon>
        <taxon>malvids</taxon>
        <taxon>Myrtales</taxon>
        <taxon>Melastomataceae</taxon>
        <taxon>Melastomatoideae</taxon>
        <taxon>Melastomateae</taxon>
        <taxon>Melastoma</taxon>
    </lineage>
</organism>
<keyword evidence="2" id="KW-1185">Reference proteome</keyword>
<dbReference type="Proteomes" id="UP001057402">
    <property type="component" value="Chromosome 7"/>
</dbReference>